<sequence length="188" mass="20375">MALRRFAVQFGLRAQAPVADLAASWGRAFATVLPELKYAKSHEWAKPQGDVAVVGISDHAQGELGDVVYVELPEVGATVTKGETFGVVESVKAASDVYSPISGEVVEINQALVDEPAKVNSSPYEDRWMIKVKLSNTNSFSLLLLLLLLLQVNSSPYEDGWMIKVKLSNSGELGDLLDSSAYEAHCQH</sequence>
<dbReference type="PANTHER" id="PTHR11715">
    <property type="entry name" value="GLYCINE CLEAVAGE SYSTEM H PROTEIN"/>
    <property type="match status" value="1"/>
</dbReference>
<dbReference type="InterPro" id="IPR003016">
    <property type="entry name" value="2-oxoA_DH_lipoyl-BS"/>
</dbReference>
<dbReference type="Proteomes" id="UP001244341">
    <property type="component" value="Chromosome 8b"/>
</dbReference>
<comment type="subunit">
    <text evidence="3">The glycine cleavage system is composed of four proteins: P, T, L and H.</text>
</comment>
<keyword evidence="5" id="KW-1185">Reference proteome</keyword>
<dbReference type="Gene3D" id="2.40.50.100">
    <property type="match status" value="2"/>
</dbReference>
<dbReference type="InterPro" id="IPR002930">
    <property type="entry name" value="GCV_H"/>
</dbReference>
<comment type="function">
    <text evidence="3">The H protein shuttles the methylamine group of glycine from the P protein to the T protein.</text>
</comment>
<dbReference type="SUPFAM" id="SSF51230">
    <property type="entry name" value="Single hybrid motif"/>
    <property type="match status" value="2"/>
</dbReference>
<dbReference type="InterPro" id="IPR011053">
    <property type="entry name" value="Single_hybrid_motif"/>
</dbReference>
<evidence type="ECO:0000256" key="1">
    <source>
        <dbReference type="ARBA" id="ARBA00009249"/>
    </source>
</evidence>
<comment type="cofactor">
    <cofactor evidence="3">
        <name>(R)-lipoate</name>
        <dbReference type="ChEBI" id="CHEBI:83088"/>
    </cofactor>
    <text evidence="3">Binds 1 lipoyl cofactor covalently.</text>
</comment>
<gene>
    <name evidence="4" type="ORF">OEZ85_013806</name>
</gene>
<dbReference type="NCBIfam" id="TIGR00527">
    <property type="entry name" value="gcvH"/>
    <property type="match status" value="1"/>
</dbReference>
<dbReference type="PROSITE" id="PS00189">
    <property type="entry name" value="LIPOYL"/>
    <property type="match status" value="1"/>
</dbReference>
<comment type="subcellular location">
    <subcellularLocation>
        <location evidence="3">Mitochondrion</location>
    </subcellularLocation>
</comment>
<dbReference type="HAMAP" id="MF_00272">
    <property type="entry name" value="GcvH"/>
    <property type="match status" value="1"/>
</dbReference>
<accession>A0ABY8U9Y1</accession>
<comment type="similarity">
    <text evidence="1 3">Belongs to the GcvH family.</text>
</comment>
<keyword evidence="3" id="KW-0809">Transit peptide</keyword>
<dbReference type="CDD" id="cd06848">
    <property type="entry name" value="GCS_H"/>
    <property type="match status" value="1"/>
</dbReference>
<dbReference type="PANTHER" id="PTHR11715:SF3">
    <property type="entry name" value="GLYCINE CLEAVAGE SYSTEM H PROTEIN-RELATED"/>
    <property type="match status" value="1"/>
</dbReference>
<proteinExistence type="inferred from homology"/>
<protein>
    <recommendedName>
        <fullName evidence="3">Glycine cleavage system H protein</fullName>
    </recommendedName>
</protein>
<evidence type="ECO:0000313" key="5">
    <source>
        <dbReference type="Proteomes" id="UP001244341"/>
    </source>
</evidence>
<dbReference type="Pfam" id="PF01597">
    <property type="entry name" value="GCV_H"/>
    <property type="match status" value="2"/>
</dbReference>
<name>A0ABY8U9Y1_TETOB</name>
<keyword evidence="3" id="KW-0496">Mitochondrion</keyword>
<evidence type="ECO:0000256" key="2">
    <source>
        <dbReference type="ARBA" id="ARBA00022823"/>
    </source>
</evidence>
<evidence type="ECO:0000313" key="4">
    <source>
        <dbReference type="EMBL" id="WIA16876.1"/>
    </source>
</evidence>
<keyword evidence="2 3" id="KW-0450">Lipoyl</keyword>
<dbReference type="InterPro" id="IPR017453">
    <property type="entry name" value="GCV_H_sub"/>
</dbReference>
<evidence type="ECO:0000256" key="3">
    <source>
        <dbReference type="RuleBase" id="RU364055"/>
    </source>
</evidence>
<dbReference type="InterPro" id="IPR033753">
    <property type="entry name" value="GCV_H/Fam206"/>
</dbReference>
<dbReference type="NCBIfam" id="NF002270">
    <property type="entry name" value="PRK01202.1"/>
    <property type="match status" value="1"/>
</dbReference>
<dbReference type="EMBL" id="CP126215">
    <property type="protein sequence ID" value="WIA16876.1"/>
    <property type="molecule type" value="Genomic_DNA"/>
</dbReference>
<organism evidence="4 5">
    <name type="scientific">Tetradesmus obliquus</name>
    <name type="common">Green alga</name>
    <name type="synonym">Acutodesmus obliquus</name>
    <dbReference type="NCBI Taxonomy" id="3088"/>
    <lineage>
        <taxon>Eukaryota</taxon>
        <taxon>Viridiplantae</taxon>
        <taxon>Chlorophyta</taxon>
        <taxon>core chlorophytes</taxon>
        <taxon>Chlorophyceae</taxon>
        <taxon>CS clade</taxon>
        <taxon>Sphaeropleales</taxon>
        <taxon>Scenedesmaceae</taxon>
        <taxon>Tetradesmus</taxon>
    </lineage>
</organism>
<reference evidence="4 5" key="1">
    <citation type="submission" date="2023-05" db="EMBL/GenBank/DDBJ databases">
        <title>A 100% complete, gapless, phased diploid assembly of the Scenedesmus obliquus UTEX 3031 genome.</title>
        <authorList>
            <person name="Biondi T.C."/>
            <person name="Hanschen E.R."/>
            <person name="Kwon T."/>
            <person name="Eng W."/>
            <person name="Kruse C.P.S."/>
            <person name="Koehler S.I."/>
            <person name="Kunde Y."/>
            <person name="Gleasner C.D."/>
            <person name="You Mak K.T."/>
            <person name="Polle J."/>
            <person name="Hovde B.T."/>
            <person name="Starkenburg S.R."/>
        </authorList>
    </citation>
    <scope>NUCLEOTIDE SEQUENCE [LARGE SCALE GENOMIC DNA]</scope>
    <source>
        <strain evidence="4 5">DOE0152z</strain>
    </source>
</reference>